<comment type="subunit">
    <text evidence="4">The 26S proteasome consists of a 20S proteasome core and two 19S regulatory subunits. The 20S proteasome core is composed of 28 subunits that are arranged in four stacked rings, resulting in a barrel-shaped structure. The two end rings are each formed by seven alpha subunits, and the two central rings are each formed by seven beta subunits. The catalytic chamber with the active sites is on the inside of the barrel.</text>
</comment>
<dbReference type="CDD" id="cd03758">
    <property type="entry name" value="proteasome_beta_type_2"/>
    <property type="match status" value="1"/>
</dbReference>
<dbReference type="Proteomes" id="UP000308730">
    <property type="component" value="Unassembled WGS sequence"/>
</dbReference>
<keyword evidence="7" id="KW-1185">Reference proteome</keyword>
<gene>
    <name evidence="6" type="ORF">EUX98_g5037</name>
</gene>
<organism evidence="6 7">
    <name type="scientific">Antrodiella citrinella</name>
    <dbReference type="NCBI Taxonomy" id="2447956"/>
    <lineage>
        <taxon>Eukaryota</taxon>
        <taxon>Fungi</taxon>
        <taxon>Dikarya</taxon>
        <taxon>Basidiomycota</taxon>
        <taxon>Agaricomycotina</taxon>
        <taxon>Agaricomycetes</taxon>
        <taxon>Polyporales</taxon>
        <taxon>Steccherinaceae</taxon>
        <taxon>Antrodiella</taxon>
    </lineage>
</organism>
<dbReference type="Gene3D" id="3.60.20.10">
    <property type="entry name" value="Glutamine Phosphoribosylpyrophosphate, subunit 1, domain 1"/>
    <property type="match status" value="1"/>
</dbReference>
<keyword evidence="2 5" id="KW-0647">Proteasome</keyword>
<dbReference type="GO" id="GO:0005634">
    <property type="term" value="C:nucleus"/>
    <property type="evidence" value="ECO:0007669"/>
    <property type="project" value="UniProtKB-SubCell"/>
</dbReference>
<comment type="function">
    <text evidence="5">Component of the proteasome, a multicatalytic proteinase complex which is characterized by its ability to cleave peptides with Arg, Phe, Tyr, Leu, and Glu adjacent to the leaving group at neutral or slightly basic pH. The proteasome has an ATP-dependent proteolytic activity.</text>
</comment>
<dbReference type="AlphaFoldDB" id="A0A4S4MSJ8"/>
<dbReference type="SUPFAM" id="SSF56235">
    <property type="entry name" value="N-terminal nucleophile aminohydrolases (Ntn hydrolases)"/>
    <property type="match status" value="1"/>
</dbReference>
<keyword evidence="1 5" id="KW-0963">Cytoplasm</keyword>
<dbReference type="GO" id="GO:0010498">
    <property type="term" value="P:proteasomal protein catabolic process"/>
    <property type="evidence" value="ECO:0007669"/>
    <property type="project" value="InterPro"/>
</dbReference>
<comment type="caution">
    <text evidence="6">The sequence shown here is derived from an EMBL/GenBank/DDBJ whole genome shotgun (WGS) entry which is preliminary data.</text>
</comment>
<dbReference type="PANTHER" id="PTHR11599">
    <property type="entry name" value="PROTEASOME SUBUNIT ALPHA/BETA"/>
    <property type="match status" value="1"/>
</dbReference>
<evidence type="ECO:0000256" key="4">
    <source>
        <dbReference type="ARBA" id="ARBA00026071"/>
    </source>
</evidence>
<dbReference type="FunFam" id="3.60.20.10:FF:000008">
    <property type="entry name" value="Proteasome subunit beta type-4"/>
    <property type="match status" value="1"/>
</dbReference>
<protein>
    <recommendedName>
        <fullName evidence="5">Proteasome subunit beta</fullName>
    </recommendedName>
</protein>
<dbReference type="EMBL" id="SGPM01000137">
    <property type="protein sequence ID" value="THH29154.1"/>
    <property type="molecule type" value="Genomic_DNA"/>
</dbReference>
<dbReference type="PROSITE" id="PS51476">
    <property type="entry name" value="PROTEASOME_BETA_2"/>
    <property type="match status" value="1"/>
</dbReference>
<evidence type="ECO:0000256" key="1">
    <source>
        <dbReference type="ARBA" id="ARBA00022490"/>
    </source>
</evidence>
<dbReference type="GO" id="GO:0019774">
    <property type="term" value="C:proteasome core complex, beta-subunit complex"/>
    <property type="evidence" value="ECO:0007669"/>
    <property type="project" value="UniProtKB-ARBA"/>
</dbReference>
<evidence type="ECO:0000256" key="3">
    <source>
        <dbReference type="ARBA" id="ARBA00023242"/>
    </source>
</evidence>
<dbReference type="Pfam" id="PF00227">
    <property type="entry name" value="Proteasome"/>
    <property type="match status" value="1"/>
</dbReference>
<comment type="subcellular location">
    <subcellularLocation>
        <location evidence="5">Cytoplasm</location>
    </subcellularLocation>
    <subcellularLocation>
        <location evidence="5">Nucleus</location>
    </subcellularLocation>
</comment>
<dbReference type="InterPro" id="IPR035206">
    <property type="entry name" value="Proteasome_beta2"/>
</dbReference>
<keyword evidence="3 5" id="KW-0539">Nucleus</keyword>
<accession>A0A4S4MSJ8</accession>
<evidence type="ECO:0000256" key="2">
    <source>
        <dbReference type="ARBA" id="ARBA00022942"/>
    </source>
</evidence>
<sequence>MDVSFALTGKGYVLIAADTTAAHSIIKVKSDEDKIKELSSHLLMAYSGEPGTSSILLYTAFAEYVERNIRLYQIRNLYPLRPSSAASWVRRSLADSLRSRKPYSVNLLLGGYDTTTYTPHLYWMDHLGTLVEVPFAAHGYGSYFSLSLLDRYHDPEAPLEEGLATLRRCIAEVTKRLVVAQPKYKVKIVDKDGVREVEL</sequence>
<dbReference type="OrthoDB" id="268428at2759"/>
<dbReference type="InterPro" id="IPR050115">
    <property type="entry name" value="Proteasome_alpha"/>
</dbReference>
<reference evidence="6 7" key="1">
    <citation type="submission" date="2019-02" db="EMBL/GenBank/DDBJ databases">
        <title>Genome sequencing of the rare red list fungi Antrodiella citrinella (Flaviporus citrinellus).</title>
        <authorList>
            <person name="Buettner E."/>
            <person name="Kellner H."/>
        </authorList>
    </citation>
    <scope>NUCLEOTIDE SEQUENCE [LARGE SCALE GENOMIC DNA]</scope>
    <source>
        <strain evidence="6 7">DSM 108506</strain>
    </source>
</reference>
<dbReference type="GO" id="GO:0005737">
    <property type="term" value="C:cytoplasm"/>
    <property type="evidence" value="ECO:0007669"/>
    <property type="project" value="UniProtKB-SubCell"/>
</dbReference>
<evidence type="ECO:0000313" key="7">
    <source>
        <dbReference type="Proteomes" id="UP000308730"/>
    </source>
</evidence>
<name>A0A4S4MSJ8_9APHY</name>
<dbReference type="InterPro" id="IPR001353">
    <property type="entry name" value="Proteasome_sua/b"/>
</dbReference>
<dbReference type="InterPro" id="IPR029055">
    <property type="entry name" value="Ntn_hydrolases_N"/>
</dbReference>
<comment type="similarity">
    <text evidence="5">Belongs to the peptidase T1B family.</text>
</comment>
<comment type="subunit">
    <text evidence="5">Component of the proteasome complex.</text>
</comment>
<evidence type="ECO:0000256" key="5">
    <source>
        <dbReference type="RuleBase" id="RU004203"/>
    </source>
</evidence>
<proteinExistence type="inferred from homology"/>
<dbReference type="InterPro" id="IPR023333">
    <property type="entry name" value="Proteasome_suB-type"/>
</dbReference>
<evidence type="ECO:0000313" key="6">
    <source>
        <dbReference type="EMBL" id="THH29154.1"/>
    </source>
</evidence>